<evidence type="ECO:0000256" key="1">
    <source>
        <dbReference type="ARBA" id="ARBA00004496"/>
    </source>
</evidence>
<dbReference type="FunFam" id="2.40.30.10:FF:000020">
    <property type="entry name" value="Translation elongation factor EF-1"/>
    <property type="match status" value="1"/>
</dbReference>
<evidence type="ECO:0000256" key="9">
    <source>
        <dbReference type="ARBA" id="ARBA00023134"/>
    </source>
</evidence>
<dbReference type="PRINTS" id="PR00315">
    <property type="entry name" value="ELONGATNFCT"/>
</dbReference>
<evidence type="ECO:0000259" key="14">
    <source>
        <dbReference type="PROSITE" id="PS51722"/>
    </source>
</evidence>
<evidence type="ECO:0000256" key="11">
    <source>
        <dbReference type="ARBA" id="ARBA00063537"/>
    </source>
</evidence>
<dbReference type="Pfam" id="PF08938">
    <property type="entry name" value="HBS1_N"/>
    <property type="match status" value="1"/>
</dbReference>
<dbReference type="PANTHER" id="PTHR23115">
    <property type="entry name" value="TRANSLATION FACTOR"/>
    <property type="match status" value="1"/>
</dbReference>
<feature type="region of interest" description="Disordered" evidence="13">
    <location>
        <begin position="142"/>
        <end position="236"/>
    </location>
</feature>
<dbReference type="AlphaFoldDB" id="A0AAV9GZY7"/>
<dbReference type="Pfam" id="PF22594">
    <property type="entry name" value="GTP-eEF1A_C"/>
    <property type="match status" value="1"/>
</dbReference>
<keyword evidence="7" id="KW-0810">Translation regulation</keyword>
<feature type="compositionally biased region" description="Basic and acidic residues" evidence="13">
    <location>
        <begin position="168"/>
        <end position="180"/>
    </location>
</feature>
<feature type="compositionally biased region" description="Acidic residues" evidence="13">
    <location>
        <begin position="12"/>
        <end position="30"/>
    </location>
</feature>
<dbReference type="GO" id="GO:0003924">
    <property type="term" value="F:GTPase activity"/>
    <property type="evidence" value="ECO:0007669"/>
    <property type="project" value="InterPro"/>
</dbReference>
<feature type="region of interest" description="Disordered" evidence="13">
    <location>
        <begin position="314"/>
        <end position="343"/>
    </location>
</feature>
<evidence type="ECO:0000256" key="12">
    <source>
        <dbReference type="ARBA" id="ARBA00074866"/>
    </source>
</evidence>
<evidence type="ECO:0000256" key="8">
    <source>
        <dbReference type="ARBA" id="ARBA00022917"/>
    </source>
</evidence>
<keyword evidence="9" id="KW-0342">GTP-binding</keyword>
<reference evidence="15" key="1">
    <citation type="journal article" date="2023" name="Mol. Phylogenet. Evol.">
        <title>Genome-scale phylogeny and comparative genomics of the fungal order Sordariales.</title>
        <authorList>
            <person name="Hensen N."/>
            <person name="Bonometti L."/>
            <person name="Westerberg I."/>
            <person name="Brannstrom I.O."/>
            <person name="Guillou S."/>
            <person name="Cros-Aarteil S."/>
            <person name="Calhoun S."/>
            <person name="Haridas S."/>
            <person name="Kuo A."/>
            <person name="Mondo S."/>
            <person name="Pangilinan J."/>
            <person name="Riley R."/>
            <person name="LaButti K."/>
            <person name="Andreopoulos B."/>
            <person name="Lipzen A."/>
            <person name="Chen C."/>
            <person name="Yan M."/>
            <person name="Daum C."/>
            <person name="Ng V."/>
            <person name="Clum A."/>
            <person name="Steindorff A."/>
            <person name="Ohm R.A."/>
            <person name="Martin F."/>
            <person name="Silar P."/>
            <person name="Natvig D.O."/>
            <person name="Lalanne C."/>
            <person name="Gautier V."/>
            <person name="Ament-Velasquez S.L."/>
            <person name="Kruys A."/>
            <person name="Hutchinson M.I."/>
            <person name="Powell A.J."/>
            <person name="Barry K."/>
            <person name="Miller A.N."/>
            <person name="Grigoriev I.V."/>
            <person name="Debuchy R."/>
            <person name="Gladieux P."/>
            <person name="Hiltunen Thoren M."/>
            <person name="Johannesson H."/>
        </authorList>
    </citation>
    <scope>NUCLEOTIDE SEQUENCE</scope>
    <source>
        <strain evidence="15">PSN243</strain>
    </source>
</reference>
<gene>
    <name evidence="15" type="ORF">QBC34DRAFT_393779</name>
</gene>
<dbReference type="InterPro" id="IPR015033">
    <property type="entry name" value="HBS1-like_N"/>
</dbReference>
<keyword evidence="16" id="KW-1185">Reference proteome</keyword>
<protein>
    <recommendedName>
        <fullName evidence="12">Elongation factor 1 alpha-like protein</fullName>
    </recommendedName>
    <alternativeName>
        <fullName evidence="3">Elongation factor 1-alpha</fullName>
    </alternativeName>
</protein>
<comment type="catalytic activity">
    <reaction evidence="10">
        <text>GTP + H2O = GDP + phosphate + H(+)</text>
        <dbReference type="Rhea" id="RHEA:19669"/>
        <dbReference type="ChEBI" id="CHEBI:15377"/>
        <dbReference type="ChEBI" id="CHEBI:15378"/>
        <dbReference type="ChEBI" id="CHEBI:37565"/>
        <dbReference type="ChEBI" id="CHEBI:43474"/>
        <dbReference type="ChEBI" id="CHEBI:58189"/>
    </reaction>
    <physiologicalReaction direction="left-to-right" evidence="10">
        <dbReference type="Rhea" id="RHEA:19670"/>
    </physiologicalReaction>
</comment>
<evidence type="ECO:0000256" key="10">
    <source>
        <dbReference type="ARBA" id="ARBA00049117"/>
    </source>
</evidence>
<dbReference type="InterPro" id="IPR050100">
    <property type="entry name" value="TRAFAC_GTPase_members"/>
</dbReference>
<dbReference type="PROSITE" id="PS51722">
    <property type="entry name" value="G_TR_2"/>
    <property type="match status" value="1"/>
</dbReference>
<dbReference type="GO" id="GO:1990533">
    <property type="term" value="C:Dom34-Hbs1 complex"/>
    <property type="evidence" value="ECO:0007669"/>
    <property type="project" value="UniProtKB-ARBA"/>
</dbReference>
<dbReference type="Gene3D" id="3.40.50.300">
    <property type="entry name" value="P-loop containing nucleotide triphosphate hydrolases"/>
    <property type="match status" value="1"/>
</dbReference>
<feature type="compositionally biased region" description="Low complexity" evidence="13">
    <location>
        <begin position="151"/>
        <end position="163"/>
    </location>
</feature>
<dbReference type="PROSITE" id="PS00301">
    <property type="entry name" value="G_TR_1"/>
    <property type="match status" value="1"/>
</dbReference>
<dbReference type="GO" id="GO:0003746">
    <property type="term" value="F:translation elongation factor activity"/>
    <property type="evidence" value="ECO:0007669"/>
    <property type="project" value="UniProtKB-KW"/>
</dbReference>
<dbReference type="GO" id="GO:0002184">
    <property type="term" value="P:cytoplasmic translational termination"/>
    <property type="evidence" value="ECO:0007669"/>
    <property type="project" value="UniProtKB-ARBA"/>
</dbReference>
<evidence type="ECO:0000256" key="6">
    <source>
        <dbReference type="ARBA" id="ARBA00022801"/>
    </source>
</evidence>
<evidence type="ECO:0000256" key="3">
    <source>
        <dbReference type="ARBA" id="ARBA00013870"/>
    </source>
</evidence>
<dbReference type="InterPro" id="IPR031157">
    <property type="entry name" value="G_TR_CS"/>
</dbReference>
<evidence type="ECO:0000256" key="13">
    <source>
        <dbReference type="SAM" id="MobiDB-lite"/>
    </source>
</evidence>
<organism evidence="15 16">
    <name type="scientific">Podospora aff. communis PSN243</name>
    <dbReference type="NCBI Taxonomy" id="3040156"/>
    <lineage>
        <taxon>Eukaryota</taxon>
        <taxon>Fungi</taxon>
        <taxon>Dikarya</taxon>
        <taxon>Ascomycota</taxon>
        <taxon>Pezizomycotina</taxon>
        <taxon>Sordariomycetes</taxon>
        <taxon>Sordariomycetidae</taxon>
        <taxon>Sordariales</taxon>
        <taxon>Podosporaceae</taxon>
        <taxon>Podospora</taxon>
    </lineage>
</organism>
<dbReference type="SUPFAM" id="SSF52540">
    <property type="entry name" value="P-loop containing nucleoside triphosphate hydrolases"/>
    <property type="match status" value="1"/>
</dbReference>
<dbReference type="InterPro" id="IPR009000">
    <property type="entry name" value="Transl_B-barrel_sf"/>
</dbReference>
<comment type="subcellular location">
    <subcellularLocation>
        <location evidence="1">Cytoplasm</location>
    </subcellularLocation>
</comment>
<reference evidence="15" key="2">
    <citation type="submission" date="2023-05" db="EMBL/GenBank/DDBJ databases">
        <authorList>
            <consortium name="Lawrence Berkeley National Laboratory"/>
            <person name="Steindorff A."/>
            <person name="Hensen N."/>
            <person name="Bonometti L."/>
            <person name="Westerberg I."/>
            <person name="Brannstrom I.O."/>
            <person name="Guillou S."/>
            <person name="Cros-Aarteil S."/>
            <person name="Calhoun S."/>
            <person name="Haridas S."/>
            <person name="Kuo A."/>
            <person name="Mondo S."/>
            <person name="Pangilinan J."/>
            <person name="Riley R."/>
            <person name="Labutti K."/>
            <person name="Andreopoulos B."/>
            <person name="Lipzen A."/>
            <person name="Chen C."/>
            <person name="Yanf M."/>
            <person name="Daum C."/>
            <person name="Ng V."/>
            <person name="Clum A."/>
            <person name="Ohm R."/>
            <person name="Martin F."/>
            <person name="Silar P."/>
            <person name="Natvig D."/>
            <person name="Lalanne C."/>
            <person name="Gautier V."/>
            <person name="Ament-Velasquez S.L."/>
            <person name="Kruys A."/>
            <person name="Hutchinson M.I."/>
            <person name="Powell A.J."/>
            <person name="Barry K."/>
            <person name="Miller A.N."/>
            <person name="Grigoriev I.V."/>
            <person name="Debuchy R."/>
            <person name="Gladieux P."/>
            <person name="Thoren M.H."/>
            <person name="Johannesson H."/>
        </authorList>
    </citation>
    <scope>NUCLEOTIDE SEQUENCE</scope>
    <source>
        <strain evidence="15">PSN243</strain>
    </source>
</reference>
<dbReference type="InterPro" id="IPR054696">
    <property type="entry name" value="GTP-eEF1A_C"/>
</dbReference>
<dbReference type="GO" id="GO:0006417">
    <property type="term" value="P:regulation of translation"/>
    <property type="evidence" value="ECO:0007669"/>
    <property type="project" value="UniProtKB-KW"/>
</dbReference>
<proteinExistence type="inferred from homology"/>
<dbReference type="FunFam" id="3.40.50.300:FF:000204">
    <property type="entry name" value="Translation elongation factor Tu"/>
    <property type="match status" value="1"/>
</dbReference>
<evidence type="ECO:0000256" key="4">
    <source>
        <dbReference type="ARBA" id="ARBA00022490"/>
    </source>
</evidence>
<dbReference type="Proteomes" id="UP001321760">
    <property type="component" value="Unassembled WGS sequence"/>
</dbReference>
<dbReference type="CDD" id="cd01883">
    <property type="entry name" value="EF1_alpha"/>
    <property type="match status" value="1"/>
</dbReference>
<dbReference type="InterPro" id="IPR009001">
    <property type="entry name" value="Transl_elong_EF1A/Init_IF2_C"/>
</dbReference>
<evidence type="ECO:0000256" key="2">
    <source>
        <dbReference type="ARBA" id="ARBA00007249"/>
    </source>
</evidence>
<feature type="region of interest" description="Disordered" evidence="13">
    <location>
        <begin position="251"/>
        <end position="273"/>
    </location>
</feature>
<dbReference type="EMBL" id="MU865918">
    <property type="protein sequence ID" value="KAK4453925.1"/>
    <property type="molecule type" value="Genomic_DNA"/>
</dbReference>
<feature type="domain" description="Tr-type G" evidence="14">
    <location>
        <begin position="371"/>
        <end position="592"/>
    </location>
</feature>
<comment type="similarity">
    <text evidence="2">Belongs to the TRAFAC class translation factor GTPase superfamily. Classic translation factor GTPase family. EF-Tu/EF-1A subfamily.</text>
</comment>
<comment type="caution">
    <text evidence="15">The sequence shown here is derived from an EMBL/GenBank/DDBJ whole genome shotgun (WGS) entry which is preliminary data.</text>
</comment>
<accession>A0AAV9GZY7</accession>
<keyword evidence="6 15" id="KW-0378">Hydrolase</keyword>
<feature type="region of interest" description="Disordered" evidence="13">
    <location>
        <begin position="1"/>
        <end position="38"/>
    </location>
</feature>
<name>A0AAV9GZY7_9PEZI</name>
<dbReference type="SUPFAM" id="SSF50447">
    <property type="entry name" value="Translation proteins"/>
    <property type="match status" value="1"/>
</dbReference>
<comment type="subunit">
    <text evidence="11">Component of the Dom34-Hbs1 complex, also named Pelota-HBS1L complex, composed of dom34 and hbs1.</text>
</comment>
<evidence type="ECO:0000313" key="16">
    <source>
        <dbReference type="Proteomes" id="UP001321760"/>
    </source>
</evidence>
<keyword evidence="4" id="KW-0963">Cytoplasm</keyword>
<dbReference type="InterPro" id="IPR027417">
    <property type="entry name" value="P-loop_NTPase"/>
</dbReference>
<dbReference type="Gene3D" id="2.40.30.10">
    <property type="entry name" value="Translation factors"/>
    <property type="match status" value="2"/>
</dbReference>
<dbReference type="SUPFAM" id="SSF50465">
    <property type="entry name" value="EF-Tu/eEF-1alpha/eIF2-gamma C-terminal domain"/>
    <property type="match status" value="1"/>
</dbReference>
<dbReference type="GO" id="GO:0005829">
    <property type="term" value="C:cytosol"/>
    <property type="evidence" value="ECO:0007669"/>
    <property type="project" value="GOC"/>
</dbReference>
<dbReference type="FunFam" id="2.40.30.10:FF:000070">
    <property type="entry name" value="Translation elongation factor EF-1 subunit"/>
    <property type="match status" value="1"/>
</dbReference>
<dbReference type="Pfam" id="PF00009">
    <property type="entry name" value="GTP_EFTU"/>
    <property type="match status" value="1"/>
</dbReference>
<keyword evidence="8" id="KW-0648">Protein biosynthesis</keyword>
<dbReference type="CDD" id="cd16267">
    <property type="entry name" value="HBS1-like_II"/>
    <property type="match status" value="1"/>
</dbReference>
<evidence type="ECO:0000313" key="15">
    <source>
        <dbReference type="EMBL" id="KAK4453925.1"/>
    </source>
</evidence>
<dbReference type="GO" id="GO:0005525">
    <property type="term" value="F:GTP binding"/>
    <property type="evidence" value="ECO:0007669"/>
    <property type="project" value="UniProtKB-KW"/>
</dbReference>
<evidence type="ECO:0000256" key="5">
    <source>
        <dbReference type="ARBA" id="ARBA00022741"/>
    </source>
</evidence>
<sequence length="780" mass="84178">MSRHQAVRNMDYQDELDDYDGYSEEEDELSPEDRAAMEQGKAAVQAALASSASKVTTAQIEEALWHYYYDVDKTVAYLISKIIDPPKKTPKAVTESNGLEYVRHSSILGNASGSGASLSHHFRDMPWGNIPKHREAILIPPRQPRGGLLGGSSKMSKLQQLAAARKKKAEDKEAQEKVEQTRFQMQDLSVGKPATQENSPLAGAFGKRLKISESTAKGRNPLEGGEPTRHETIEQPLADTTNKQDVMEVNSVQEPPPTGAGPSPFAETLFGPPSGSPKRKILEFFPLPYTEIAPTALDVFSNPSPDDVVLTAQSKAGKKQGDAAGKKSKKKTDSSADGVTNGVGALKVDDAPLPKSKNLDVLSEFHNSESKKTASFVVVGHVDAGKSTMMGRLLLDLGVVDQRTVDKLRQEADKIGKKSFALAWVLDQRTEERSRGVTIDIATNRFETDKTSFTILDAPGHQDFIPNMIAGASQADFAILVIDASTGAFESGLKGQTREHSLLIRSMGVSRIIVAVNKLDTVGWSRERFDEIKNQVSGFLSATGFQSKNISFVPVSGLHGDNLVHKSSDPAASWYAGDTLVEELENSEPSARALAKPLRMTIAEIFRSAHNPLSIAGRLDAGSLQMGDAILVQPSGEKAYIKSLQVDDAPADWAVAGQSVVLHLSNIDPVHVRVGDIVCDPAKPIQCVDTFTLKALAFDFLMPMQVDVHRGRLHAAGRIEAITGLLDKVTGTVTKKKPKIVKPASVARIVVKLESSVPLEAGQRVVLRSSGETVAAGLLE</sequence>
<dbReference type="InterPro" id="IPR000795">
    <property type="entry name" value="T_Tr_GTP-bd_dom"/>
</dbReference>
<evidence type="ECO:0000256" key="7">
    <source>
        <dbReference type="ARBA" id="ARBA00022845"/>
    </source>
</evidence>
<keyword evidence="5" id="KW-0547">Nucleotide-binding</keyword>
<dbReference type="InterPro" id="IPR005225">
    <property type="entry name" value="Small_GTP-bd"/>
</dbReference>
<dbReference type="NCBIfam" id="TIGR00231">
    <property type="entry name" value="small_GTP"/>
    <property type="match status" value="1"/>
</dbReference>